<gene>
    <name evidence="1" type="ORF">LOD99_854</name>
</gene>
<dbReference type="EMBL" id="JAKMXF010000222">
    <property type="protein sequence ID" value="KAI6654458.1"/>
    <property type="molecule type" value="Genomic_DNA"/>
</dbReference>
<keyword evidence="2" id="KW-1185">Reference proteome</keyword>
<organism evidence="1 2">
    <name type="scientific">Oopsacas minuta</name>
    <dbReference type="NCBI Taxonomy" id="111878"/>
    <lineage>
        <taxon>Eukaryota</taxon>
        <taxon>Metazoa</taxon>
        <taxon>Porifera</taxon>
        <taxon>Hexactinellida</taxon>
        <taxon>Hexasterophora</taxon>
        <taxon>Lyssacinosida</taxon>
        <taxon>Leucopsacidae</taxon>
        <taxon>Oopsacas</taxon>
    </lineage>
</organism>
<evidence type="ECO:0000313" key="2">
    <source>
        <dbReference type="Proteomes" id="UP001165289"/>
    </source>
</evidence>
<proteinExistence type="predicted"/>
<comment type="caution">
    <text evidence="1">The sequence shown here is derived from an EMBL/GenBank/DDBJ whole genome shotgun (WGS) entry which is preliminary data.</text>
</comment>
<evidence type="ECO:0000313" key="1">
    <source>
        <dbReference type="EMBL" id="KAI6654458.1"/>
    </source>
</evidence>
<name>A0AAV7K0J2_9METZ</name>
<sequence length="150" mass="17353">MILQKANSPQFGSDSANLKSGRDAITLLQIHIATFQIQEDSFVKRKRAEIEVHQPEATQEFEVEDLIIKHPEHMNSPNPKRAKTAMNVSMEGAPDIAQNLPEDPRQLKLITYIQIMLDGQMRCFHKGWYIGRHRLEYSQIIDAMFLGYFR</sequence>
<dbReference type="Proteomes" id="UP001165289">
    <property type="component" value="Unassembled WGS sequence"/>
</dbReference>
<reference evidence="1 2" key="1">
    <citation type="journal article" date="2023" name="BMC Biol.">
        <title>The compact genome of the sponge Oopsacas minuta (Hexactinellida) is lacking key metazoan core genes.</title>
        <authorList>
            <person name="Santini S."/>
            <person name="Schenkelaars Q."/>
            <person name="Jourda C."/>
            <person name="Duchesne M."/>
            <person name="Belahbib H."/>
            <person name="Rocher C."/>
            <person name="Selva M."/>
            <person name="Riesgo A."/>
            <person name="Vervoort M."/>
            <person name="Leys S.P."/>
            <person name="Kodjabachian L."/>
            <person name="Le Bivic A."/>
            <person name="Borchiellini C."/>
            <person name="Claverie J.M."/>
            <person name="Renard E."/>
        </authorList>
    </citation>
    <scope>NUCLEOTIDE SEQUENCE [LARGE SCALE GENOMIC DNA]</scope>
    <source>
        <strain evidence="1">SPO-2</strain>
    </source>
</reference>
<dbReference type="AlphaFoldDB" id="A0AAV7K0J2"/>
<protein>
    <submittedName>
        <fullName evidence="1">Uncharacterized protein</fullName>
    </submittedName>
</protein>
<accession>A0AAV7K0J2</accession>